<proteinExistence type="predicted"/>
<evidence type="ECO:0000313" key="2">
    <source>
        <dbReference type="EMBL" id="KIN00544.1"/>
    </source>
</evidence>
<feature type="domain" description="Heterokaryon incompatibility" evidence="1">
    <location>
        <begin position="24"/>
        <end position="112"/>
    </location>
</feature>
<dbReference type="PANTHER" id="PTHR10622">
    <property type="entry name" value="HET DOMAIN-CONTAINING PROTEIN"/>
    <property type="match status" value="1"/>
</dbReference>
<dbReference type="HOGENOM" id="CLU_000288_138_0_1"/>
<feature type="non-terminal residue" evidence="2">
    <location>
        <position position="251"/>
    </location>
</feature>
<evidence type="ECO:0000313" key="3">
    <source>
        <dbReference type="Proteomes" id="UP000054321"/>
    </source>
</evidence>
<dbReference type="PANTHER" id="PTHR10622:SF10">
    <property type="entry name" value="HET DOMAIN-CONTAINING PROTEIN"/>
    <property type="match status" value="1"/>
</dbReference>
<dbReference type="InParanoid" id="A0A0C3CNB6"/>
<dbReference type="Pfam" id="PF06985">
    <property type="entry name" value="HET"/>
    <property type="match status" value="1"/>
</dbReference>
<dbReference type="InterPro" id="IPR010730">
    <property type="entry name" value="HET"/>
</dbReference>
<reference evidence="3" key="2">
    <citation type="submission" date="2015-01" db="EMBL/GenBank/DDBJ databases">
        <title>Evolutionary Origins and Diversification of the Mycorrhizal Mutualists.</title>
        <authorList>
            <consortium name="DOE Joint Genome Institute"/>
            <consortium name="Mycorrhizal Genomics Consortium"/>
            <person name="Kohler A."/>
            <person name="Kuo A."/>
            <person name="Nagy L.G."/>
            <person name="Floudas D."/>
            <person name="Copeland A."/>
            <person name="Barry K.W."/>
            <person name="Cichocki N."/>
            <person name="Veneault-Fourrey C."/>
            <person name="LaButti K."/>
            <person name="Lindquist E.A."/>
            <person name="Lipzen A."/>
            <person name="Lundell T."/>
            <person name="Morin E."/>
            <person name="Murat C."/>
            <person name="Riley R."/>
            <person name="Ohm R."/>
            <person name="Sun H."/>
            <person name="Tunlid A."/>
            <person name="Henrissat B."/>
            <person name="Grigoriev I.V."/>
            <person name="Hibbett D.S."/>
            <person name="Martin F."/>
        </authorList>
    </citation>
    <scope>NUCLEOTIDE SEQUENCE [LARGE SCALE GENOMIC DNA]</scope>
    <source>
        <strain evidence="3">Zn</strain>
    </source>
</reference>
<evidence type="ECO:0000259" key="1">
    <source>
        <dbReference type="Pfam" id="PF06985"/>
    </source>
</evidence>
<gene>
    <name evidence="2" type="ORF">OIDMADRAFT_73808</name>
</gene>
<protein>
    <recommendedName>
        <fullName evidence="1">Heterokaryon incompatibility domain-containing protein</fullName>
    </recommendedName>
</protein>
<reference evidence="2 3" key="1">
    <citation type="submission" date="2014-04" db="EMBL/GenBank/DDBJ databases">
        <authorList>
            <consortium name="DOE Joint Genome Institute"/>
            <person name="Kuo A."/>
            <person name="Martino E."/>
            <person name="Perotto S."/>
            <person name="Kohler A."/>
            <person name="Nagy L.G."/>
            <person name="Floudas D."/>
            <person name="Copeland A."/>
            <person name="Barry K.W."/>
            <person name="Cichocki N."/>
            <person name="Veneault-Fourrey C."/>
            <person name="LaButti K."/>
            <person name="Lindquist E.A."/>
            <person name="Lipzen A."/>
            <person name="Lundell T."/>
            <person name="Morin E."/>
            <person name="Murat C."/>
            <person name="Sun H."/>
            <person name="Tunlid A."/>
            <person name="Henrissat B."/>
            <person name="Grigoriev I.V."/>
            <person name="Hibbett D.S."/>
            <person name="Martin F."/>
            <person name="Nordberg H.P."/>
            <person name="Cantor M.N."/>
            <person name="Hua S.X."/>
        </authorList>
    </citation>
    <scope>NUCLEOTIDE SEQUENCE [LARGE SCALE GENOMIC DNA]</scope>
    <source>
        <strain evidence="2 3">Zn</strain>
    </source>
</reference>
<keyword evidence="3" id="KW-1185">Reference proteome</keyword>
<dbReference type="OrthoDB" id="20872at2759"/>
<organism evidence="2 3">
    <name type="scientific">Oidiodendron maius (strain Zn)</name>
    <dbReference type="NCBI Taxonomy" id="913774"/>
    <lineage>
        <taxon>Eukaryota</taxon>
        <taxon>Fungi</taxon>
        <taxon>Dikarya</taxon>
        <taxon>Ascomycota</taxon>
        <taxon>Pezizomycotina</taxon>
        <taxon>Leotiomycetes</taxon>
        <taxon>Leotiomycetes incertae sedis</taxon>
        <taxon>Myxotrichaceae</taxon>
        <taxon>Oidiodendron</taxon>
    </lineage>
</organism>
<dbReference type="Proteomes" id="UP000054321">
    <property type="component" value="Unassembled WGS sequence"/>
</dbReference>
<dbReference type="EMBL" id="KN832877">
    <property type="protein sequence ID" value="KIN00544.1"/>
    <property type="molecule type" value="Genomic_DNA"/>
</dbReference>
<accession>A0A0C3CNB6</accession>
<dbReference type="AlphaFoldDB" id="A0A0C3CNB6"/>
<sequence length="251" mass="29507">MRLLHTTKLIVDEFLESQSESYSYAILSHTWDKEEDKEEITFQDMQGDVPTHKKGFSKLKSSRVQAEKDSYKHIWIDTCCIDKSSSAELSEAIKSMYRWYKKAAICYVYMSDVPPREVEDPCYSQSSFRRSRWFTRGWTLQQLIAPPQLIFFSKSWTMLGTKTELVNVIYDVTTIDKEVLLNRRNIQSAVSVSRRMSWAARRITTRIEDRSYSLLGIFDVNMPLLYGEGYRAFYLLQEEILRQTDDESLFA</sequence>
<name>A0A0C3CNB6_OIDMZ</name>